<evidence type="ECO:0000313" key="2">
    <source>
        <dbReference type="EMBL" id="KAK8480469.1"/>
    </source>
</evidence>
<protein>
    <submittedName>
        <fullName evidence="2">Uncharacterized protein</fullName>
    </submittedName>
</protein>
<comment type="caution">
    <text evidence="2">The sequence shown here is derived from an EMBL/GenBank/DDBJ whole genome shotgun (WGS) entry which is preliminary data.</text>
</comment>
<accession>A0ABR1ZIY8</accession>
<evidence type="ECO:0000313" key="3">
    <source>
        <dbReference type="Proteomes" id="UP001396334"/>
    </source>
</evidence>
<feature type="region of interest" description="Disordered" evidence="1">
    <location>
        <begin position="1"/>
        <end position="38"/>
    </location>
</feature>
<dbReference type="EMBL" id="JBBPBN010001029">
    <property type="protein sequence ID" value="KAK8480469.1"/>
    <property type="molecule type" value="Genomic_DNA"/>
</dbReference>
<dbReference type="Proteomes" id="UP001396334">
    <property type="component" value="Unassembled WGS sequence"/>
</dbReference>
<reference evidence="2 3" key="1">
    <citation type="journal article" date="2024" name="G3 (Bethesda)">
        <title>Genome assembly of Hibiscus sabdariffa L. provides insights into metabolisms of medicinal natural products.</title>
        <authorList>
            <person name="Kim T."/>
        </authorList>
    </citation>
    <scope>NUCLEOTIDE SEQUENCE [LARGE SCALE GENOMIC DNA]</scope>
    <source>
        <strain evidence="2">TK-2024</strain>
        <tissue evidence="2">Old leaves</tissue>
    </source>
</reference>
<sequence length="207" mass="22884">MSEPPVDPRLPKKQRRRDETPPDPLITEATLPHAPMDCEDANRAKSQVSYKDMLTGSSEENLEEELLSLDDDDIDLLDDDISVGESEGIPFIIFSDRVQSLALQSMDYTLVKSESSSEAPPVVPDSPTAPVLPQDPYGPWMLVEKRQRRPPKKSATLPSSGSDFHVDNSRFNPIYLDSNNDDNLANTIETSQVLPQAGIPTEPPTSQ</sequence>
<feature type="region of interest" description="Disordered" evidence="1">
    <location>
        <begin position="113"/>
        <end position="207"/>
    </location>
</feature>
<organism evidence="2 3">
    <name type="scientific">Hibiscus sabdariffa</name>
    <name type="common">roselle</name>
    <dbReference type="NCBI Taxonomy" id="183260"/>
    <lineage>
        <taxon>Eukaryota</taxon>
        <taxon>Viridiplantae</taxon>
        <taxon>Streptophyta</taxon>
        <taxon>Embryophyta</taxon>
        <taxon>Tracheophyta</taxon>
        <taxon>Spermatophyta</taxon>
        <taxon>Magnoliopsida</taxon>
        <taxon>eudicotyledons</taxon>
        <taxon>Gunneridae</taxon>
        <taxon>Pentapetalae</taxon>
        <taxon>rosids</taxon>
        <taxon>malvids</taxon>
        <taxon>Malvales</taxon>
        <taxon>Malvaceae</taxon>
        <taxon>Malvoideae</taxon>
        <taxon>Hibiscus</taxon>
    </lineage>
</organism>
<evidence type="ECO:0000256" key="1">
    <source>
        <dbReference type="SAM" id="MobiDB-lite"/>
    </source>
</evidence>
<name>A0ABR1ZIY8_9ROSI</name>
<proteinExistence type="predicted"/>
<gene>
    <name evidence="2" type="ORF">V6N11_018591</name>
</gene>
<keyword evidence="3" id="KW-1185">Reference proteome</keyword>
<feature type="compositionally biased region" description="Polar residues" evidence="1">
    <location>
        <begin position="177"/>
        <end position="194"/>
    </location>
</feature>